<dbReference type="EMBL" id="BARS01025919">
    <property type="protein sequence ID" value="GAG09721.1"/>
    <property type="molecule type" value="Genomic_DNA"/>
</dbReference>
<comment type="caution">
    <text evidence="1">The sequence shown here is derived from an EMBL/GenBank/DDBJ whole genome shotgun (WGS) entry which is preliminary data.</text>
</comment>
<gene>
    <name evidence="1" type="ORF">S01H1_40902</name>
</gene>
<evidence type="ECO:0000313" key="1">
    <source>
        <dbReference type="EMBL" id="GAG09721.1"/>
    </source>
</evidence>
<accession>X0WAM5</accession>
<organism evidence="1">
    <name type="scientific">marine sediment metagenome</name>
    <dbReference type="NCBI Taxonomy" id="412755"/>
    <lineage>
        <taxon>unclassified sequences</taxon>
        <taxon>metagenomes</taxon>
        <taxon>ecological metagenomes</taxon>
    </lineage>
</organism>
<protein>
    <submittedName>
        <fullName evidence="1">Uncharacterized protein</fullName>
    </submittedName>
</protein>
<dbReference type="AlphaFoldDB" id="X0WAM5"/>
<name>X0WAM5_9ZZZZ</name>
<sequence>MFKYTKGAVIDCLSFGQITQCEIIGFDMPTEQYRVRGLCSGGSYYIKAITVHDLNKENMIITWDLNSIELQETLKGDWGDFSIDGKGEDGNNYNACLQTWISSPEIDDLTGIIKL</sequence>
<reference evidence="1" key="1">
    <citation type="journal article" date="2014" name="Front. Microbiol.">
        <title>High frequency of phylogenetically diverse reductive dehalogenase-homologous genes in deep subseafloor sedimentary metagenomes.</title>
        <authorList>
            <person name="Kawai M."/>
            <person name="Futagami T."/>
            <person name="Toyoda A."/>
            <person name="Takaki Y."/>
            <person name="Nishi S."/>
            <person name="Hori S."/>
            <person name="Arai W."/>
            <person name="Tsubouchi T."/>
            <person name="Morono Y."/>
            <person name="Uchiyama I."/>
            <person name="Ito T."/>
            <person name="Fujiyama A."/>
            <person name="Inagaki F."/>
            <person name="Takami H."/>
        </authorList>
    </citation>
    <scope>NUCLEOTIDE SEQUENCE</scope>
    <source>
        <strain evidence="1">Expedition CK06-06</strain>
    </source>
</reference>
<proteinExistence type="predicted"/>